<keyword evidence="2" id="KW-0812">Transmembrane</keyword>
<feature type="transmembrane region" description="Helical" evidence="2">
    <location>
        <begin position="79"/>
        <end position="101"/>
    </location>
</feature>
<evidence type="ECO:0000313" key="7">
    <source>
        <dbReference type="Proteomes" id="UP000663829"/>
    </source>
</evidence>
<evidence type="ECO:0000313" key="6">
    <source>
        <dbReference type="EMBL" id="CAF3750923.1"/>
    </source>
</evidence>
<dbReference type="EMBL" id="CAJNOQ010000135">
    <property type="protein sequence ID" value="CAF0762511.1"/>
    <property type="molecule type" value="Genomic_DNA"/>
</dbReference>
<evidence type="ECO:0000256" key="1">
    <source>
        <dbReference type="SAM" id="MobiDB-lite"/>
    </source>
</evidence>
<feature type="region of interest" description="Disordered" evidence="1">
    <location>
        <begin position="192"/>
        <end position="231"/>
    </location>
</feature>
<sequence length="231" mass="25848">MDEERFRQVWPRCLIIFMGLIEMCATVILVLTELGNIASSFWVTNVFAGFWCGLVMLIHFISLYTAGCCAPKPPAAKRAMIISIIALLATALLIAFDAVFISKPYTCILTSSCTSNAAQTSGVYYTLQQSFLNLFNALPPFKSYSSTQARFLFQSIQLGVGCLCFVLVLIYLIIYFVCKSKVEKPAVFPQPPILNGDNENESYPPTRQQQYPPMQPQPQPGELPWDPLTKY</sequence>
<name>A0A813Q622_9BILA</name>
<dbReference type="Proteomes" id="UP000663829">
    <property type="component" value="Unassembled WGS sequence"/>
</dbReference>
<accession>A0A813Q622</accession>
<evidence type="ECO:0000313" key="3">
    <source>
        <dbReference type="EMBL" id="CAF0762511.1"/>
    </source>
</evidence>
<evidence type="ECO:0000256" key="2">
    <source>
        <dbReference type="SAM" id="Phobius"/>
    </source>
</evidence>
<feature type="transmembrane region" description="Helical" evidence="2">
    <location>
        <begin position="151"/>
        <end position="178"/>
    </location>
</feature>
<organism evidence="3 7">
    <name type="scientific">Didymodactylos carnosus</name>
    <dbReference type="NCBI Taxonomy" id="1234261"/>
    <lineage>
        <taxon>Eukaryota</taxon>
        <taxon>Metazoa</taxon>
        <taxon>Spiralia</taxon>
        <taxon>Gnathifera</taxon>
        <taxon>Rotifera</taxon>
        <taxon>Eurotatoria</taxon>
        <taxon>Bdelloidea</taxon>
        <taxon>Philodinida</taxon>
        <taxon>Philodinidae</taxon>
        <taxon>Didymodactylos</taxon>
    </lineage>
</organism>
<dbReference type="EMBL" id="CAJOBA010005668">
    <property type="protein sequence ID" value="CAF3750923.1"/>
    <property type="molecule type" value="Genomic_DNA"/>
</dbReference>
<gene>
    <name evidence="3" type="ORF">GPM918_LOCUS1468</name>
    <name evidence="4" type="ORF">OVA965_LOCUS13548</name>
    <name evidence="5" type="ORF">SRO942_LOCUS1468</name>
    <name evidence="6" type="ORF">TMI583_LOCUS13551</name>
</gene>
<feature type="transmembrane region" description="Helical" evidence="2">
    <location>
        <begin position="12"/>
        <end position="34"/>
    </location>
</feature>
<comment type="caution">
    <text evidence="3">The sequence shown here is derived from an EMBL/GenBank/DDBJ whole genome shotgun (WGS) entry which is preliminary data.</text>
</comment>
<feature type="transmembrane region" description="Helical" evidence="2">
    <location>
        <begin position="46"/>
        <end position="67"/>
    </location>
</feature>
<keyword evidence="2" id="KW-0472">Membrane</keyword>
<dbReference type="EMBL" id="CAJOBC010000135">
    <property type="protein sequence ID" value="CAF3543563.1"/>
    <property type="molecule type" value="Genomic_DNA"/>
</dbReference>
<dbReference type="EMBL" id="CAJNOK010005662">
    <property type="protein sequence ID" value="CAF0980303.1"/>
    <property type="molecule type" value="Genomic_DNA"/>
</dbReference>
<keyword evidence="2" id="KW-1133">Transmembrane helix</keyword>
<keyword evidence="7" id="KW-1185">Reference proteome</keyword>
<dbReference type="Proteomes" id="UP000681722">
    <property type="component" value="Unassembled WGS sequence"/>
</dbReference>
<proteinExistence type="predicted"/>
<dbReference type="OrthoDB" id="10057014at2759"/>
<reference evidence="3" key="1">
    <citation type="submission" date="2021-02" db="EMBL/GenBank/DDBJ databases">
        <authorList>
            <person name="Nowell W R."/>
        </authorList>
    </citation>
    <scope>NUCLEOTIDE SEQUENCE</scope>
</reference>
<evidence type="ECO:0000313" key="4">
    <source>
        <dbReference type="EMBL" id="CAF0980303.1"/>
    </source>
</evidence>
<dbReference type="Proteomes" id="UP000677228">
    <property type="component" value="Unassembled WGS sequence"/>
</dbReference>
<evidence type="ECO:0000313" key="5">
    <source>
        <dbReference type="EMBL" id="CAF3543563.1"/>
    </source>
</evidence>
<protein>
    <submittedName>
        <fullName evidence="3">Uncharacterized protein</fullName>
    </submittedName>
</protein>
<dbReference type="Proteomes" id="UP000682733">
    <property type="component" value="Unassembled WGS sequence"/>
</dbReference>
<dbReference type="AlphaFoldDB" id="A0A813Q622"/>